<dbReference type="Pfam" id="PF12796">
    <property type="entry name" value="Ank_2"/>
    <property type="match status" value="1"/>
</dbReference>
<comment type="similarity">
    <text evidence="2">Belongs to the potassium channel family. Plant (TC 1.A.1.4) subfamily.</text>
</comment>
<evidence type="ECO:0000313" key="13">
    <source>
        <dbReference type="EMBL" id="CAB9524106.1"/>
    </source>
</evidence>
<dbReference type="PROSITE" id="PS50297">
    <property type="entry name" value="ANK_REP_REGION"/>
    <property type="match status" value="2"/>
</dbReference>
<evidence type="ECO:0000256" key="3">
    <source>
        <dbReference type="ARBA" id="ARBA00022448"/>
    </source>
</evidence>
<dbReference type="InterPro" id="IPR003938">
    <property type="entry name" value="K_chnl_volt-dep_EAG/ELK/ERG"/>
</dbReference>
<evidence type="ECO:0000256" key="11">
    <source>
        <dbReference type="SAM" id="Phobius"/>
    </source>
</evidence>
<dbReference type="InterPro" id="IPR036770">
    <property type="entry name" value="Ankyrin_rpt-contain_sf"/>
</dbReference>
<evidence type="ECO:0000256" key="4">
    <source>
        <dbReference type="ARBA" id="ARBA00022692"/>
    </source>
</evidence>
<feature type="transmembrane region" description="Helical" evidence="11">
    <location>
        <begin position="227"/>
        <end position="256"/>
    </location>
</feature>
<evidence type="ECO:0000256" key="2">
    <source>
        <dbReference type="ARBA" id="ARBA00007929"/>
    </source>
</evidence>
<dbReference type="InterPro" id="IPR002110">
    <property type="entry name" value="Ankyrin_rpt"/>
</dbReference>
<proteinExistence type="inferred from homology"/>
<evidence type="ECO:0000256" key="7">
    <source>
        <dbReference type="ARBA" id="ARBA00023136"/>
    </source>
</evidence>
<keyword evidence="14" id="KW-1185">Reference proteome</keyword>
<evidence type="ECO:0000313" key="14">
    <source>
        <dbReference type="Proteomes" id="UP001153069"/>
    </source>
</evidence>
<protein>
    <submittedName>
        <fullName evidence="13">Potassium channel AKT1</fullName>
    </submittedName>
</protein>
<dbReference type="PROSITE" id="PS50088">
    <property type="entry name" value="ANK_REPEAT"/>
    <property type="match status" value="3"/>
</dbReference>
<dbReference type="AlphaFoldDB" id="A0A9N8EMW4"/>
<feature type="transmembrane region" description="Helical" evidence="11">
    <location>
        <begin position="183"/>
        <end position="206"/>
    </location>
</feature>
<dbReference type="SUPFAM" id="SSF51206">
    <property type="entry name" value="cAMP-binding domain-like"/>
    <property type="match status" value="1"/>
</dbReference>
<gene>
    <name evidence="13" type="ORF">SEMRO_1495_G277400.1</name>
</gene>
<dbReference type="SUPFAM" id="SSF48403">
    <property type="entry name" value="Ankyrin repeat"/>
    <property type="match status" value="1"/>
</dbReference>
<sequence length="810" mass="90766">MNNVDELSSHHQQDGHQKQPLILRRKFSRKSSSCTIENAEDARHALATRPSGVRGGASTNMATTNDQELVEKANIRGILFPWTPAYKIWWYATIVGAMFTVFFAPYQVAFEATPGTLNRFSVTGWIEVGLNLLFTIDIVVNCHLAIYKDEMIVYDRKQIFWEYVHGGMFWVDVIGVFPFETVALLLSGELGETTTLALLFSFLRLIRFVRLHRIAKLSEMLQYNARVSLLASTLLRNFAVVLTCAHLEACCMFFLARIYNFDETTWLGPIVHDMTGFQRYVTSLYWSIVTFCTVGYGDFSPSNSSEQIVGSIFMLVNIVVAAWIIGSITLLIVKGDEKTGEYRDSLETLHQYGAMHQFDPPFLNKLQRQLSLEFNNREIADEQVLKNFPSALRRKILRKLYLQPLIKTQLMKGVRQQFVDAFLTSCTVEIFSPGEDIVERGSILSDLFLLVGGIAEVTTPDLVAQSKDEVDNDNATTRHGTGRLVEGDFIGEIGFFTESPQVDSVTSLTVCKTLTMSRSAYKLLAQDHPGSVGKILHNLLKKVEGMALQLDLPKRLTVLRAGSDFDIEAGYGTLKYNHNTSNNNSLSRRETEAIFRRHESLTAIEDLVKMHMSKQLDDQTTKLLFAASRGDTSTISLFMVHGFDPNNTDYDHRSALMVASMKGNTDVAKLLLEYKANPNLKDMHGSSALLEAVKNGHETTMALLSTYGADLCMPESRAASVLCQAVFDGDILLLRRLLKAGIDSNAADYDMRTAAHIAAAEGNVAAIRVLAEHGADLTLKDRWNNTVQDEARRSNARQLLEFLEERRNPN</sequence>
<evidence type="ECO:0000256" key="6">
    <source>
        <dbReference type="ARBA" id="ARBA00023065"/>
    </source>
</evidence>
<dbReference type="GO" id="GO:0005249">
    <property type="term" value="F:voltage-gated potassium channel activity"/>
    <property type="evidence" value="ECO:0007669"/>
    <property type="project" value="InterPro"/>
</dbReference>
<keyword evidence="6" id="KW-0406">Ion transport</keyword>
<keyword evidence="4 11" id="KW-0812">Transmembrane</keyword>
<organism evidence="13 14">
    <name type="scientific">Seminavis robusta</name>
    <dbReference type="NCBI Taxonomy" id="568900"/>
    <lineage>
        <taxon>Eukaryota</taxon>
        <taxon>Sar</taxon>
        <taxon>Stramenopiles</taxon>
        <taxon>Ochrophyta</taxon>
        <taxon>Bacillariophyta</taxon>
        <taxon>Bacillariophyceae</taxon>
        <taxon>Bacillariophycidae</taxon>
        <taxon>Naviculales</taxon>
        <taxon>Naviculaceae</taxon>
        <taxon>Seminavis</taxon>
    </lineage>
</organism>
<reference evidence="13" key="1">
    <citation type="submission" date="2020-06" db="EMBL/GenBank/DDBJ databases">
        <authorList>
            <consortium name="Plant Systems Biology data submission"/>
        </authorList>
    </citation>
    <scope>NUCLEOTIDE SEQUENCE</scope>
    <source>
        <strain evidence="13">D6</strain>
    </source>
</reference>
<feature type="transmembrane region" description="Helical" evidence="11">
    <location>
        <begin position="159"/>
        <end position="177"/>
    </location>
</feature>
<dbReference type="SMART" id="SM00100">
    <property type="entry name" value="cNMP"/>
    <property type="match status" value="1"/>
</dbReference>
<evidence type="ECO:0000256" key="8">
    <source>
        <dbReference type="ARBA" id="ARBA00023303"/>
    </source>
</evidence>
<feature type="compositionally biased region" description="Basic and acidic residues" evidence="10">
    <location>
        <begin position="7"/>
        <end position="17"/>
    </location>
</feature>
<comment type="caution">
    <text evidence="13">The sequence shown here is derived from an EMBL/GenBank/DDBJ whole genome shotgun (WGS) entry which is preliminary data.</text>
</comment>
<accession>A0A9N8EMW4</accession>
<keyword evidence="8 13" id="KW-0407">Ion channel</keyword>
<evidence type="ECO:0000256" key="10">
    <source>
        <dbReference type="SAM" id="MobiDB-lite"/>
    </source>
</evidence>
<dbReference type="Pfam" id="PF13637">
    <property type="entry name" value="Ank_4"/>
    <property type="match status" value="1"/>
</dbReference>
<keyword evidence="5 11" id="KW-1133">Transmembrane helix</keyword>
<dbReference type="CDD" id="cd00038">
    <property type="entry name" value="CAP_ED"/>
    <property type="match status" value="1"/>
</dbReference>
<feature type="repeat" description="ANK" evidence="9">
    <location>
        <begin position="651"/>
        <end position="683"/>
    </location>
</feature>
<dbReference type="Gene3D" id="1.25.40.20">
    <property type="entry name" value="Ankyrin repeat-containing domain"/>
    <property type="match status" value="2"/>
</dbReference>
<dbReference type="InterPro" id="IPR000595">
    <property type="entry name" value="cNMP-bd_dom"/>
</dbReference>
<feature type="domain" description="Cyclic nucleotide-binding" evidence="12">
    <location>
        <begin position="410"/>
        <end position="542"/>
    </location>
</feature>
<feature type="repeat" description="ANK" evidence="9">
    <location>
        <begin position="750"/>
        <end position="782"/>
    </location>
</feature>
<dbReference type="Proteomes" id="UP001153069">
    <property type="component" value="Unassembled WGS sequence"/>
</dbReference>
<feature type="transmembrane region" description="Helical" evidence="11">
    <location>
        <begin position="128"/>
        <end position="147"/>
    </location>
</feature>
<evidence type="ECO:0000256" key="1">
    <source>
        <dbReference type="ARBA" id="ARBA00004141"/>
    </source>
</evidence>
<feature type="repeat" description="ANK" evidence="9">
    <location>
        <begin position="684"/>
        <end position="716"/>
    </location>
</feature>
<keyword evidence="9" id="KW-0040">ANK repeat</keyword>
<dbReference type="InterPro" id="IPR005821">
    <property type="entry name" value="Ion_trans_dom"/>
</dbReference>
<dbReference type="SMART" id="SM00248">
    <property type="entry name" value="ANK"/>
    <property type="match status" value="5"/>
</dbReference>
<name>A0A9N8EMW4_9STRA</name>
<dbReference type="Gene3D" id="2.60.120.10">
    <property type="entry name" value="Jelly Rolls"/>
    <property type="match status" value="1"/>
</dbReference>
<feature type="transmembrane region" description="Helical" evidence="11">
    <location>
        <begin position="308"/>
        <end position="333"/>
    </location>
</feature>
<evidence type="ECO:0000256" key="9">
    <source>
        <dbReference type="PROSITE-ProRule" id="PRU00023"/>
    </source>
</evidence>
<dbReference type="PRINTS" id="PR00169">
    <property type="entry name" value="KCHANNEL"/>
</dbReference>
<dbReference type="InterPro" id="IPR045319">
    <property type="entry name" value="KAT/AKT"/>
</dbReference>
<feature type="transmembrane region" description="Helical" evidence="11">
    <location>
        <begin position="276"/>
        <end position="296"/>
    </location>
</feature>
<dbReference type="Pfam" id="PF00520">
    <property type="entry name" value="Ion_trans"/>
    <property type="match status" value="1"/>
</dbReference>
<dbReference type="PANTHER" id="PTHR45743:SF2">
    <property type="entry name" value="POTASSIUM CHANNEL AKT1"/>
    <property type="match status" value="1"/>
</dbReference>
<dbReference type="Gene3D" id="1.10.287.70">
    <property type="match status" value="1"/>
</dbReference>
<dbReference type="SUPFAM" id="SSF81324">
    <property type="entry name" value="Voltage-gated potassium channels"/>
    <property type="match status" value="1"/>
</dbReference>
<dbReference type="OrthoDB" id="426293at2759"/>
<dbReference type="GO" id="GO:0016020">
    <property type="term" value="C:membrane"/>
    <property type="evidence" value="ECO:0007669"/>
    <property type="project" value="UniProtKB-SubCell"/>
</dbReference>
<feature type="transmembrane region" description="Helical" evidence="11">
    <location>
        <begin position="88"/>
        <end position="108"/>
    </location>
</feature>
<dbReference type="InterPro" id="IPR014710">
    <property type="entry name" value="RmlC-like_jellyroll"/>
</dbReference>
<dbReference type="PRINTS" id="PR01463">
    <property type="entry name" value="EAGCHANLFMLY"/>
</dbReference>
<keyword evidence="7 11" id="KW-0472">Membrane</keyword>
<feature type="region of interest" description="Disordered" evidence="10">
    <location>
        <begin position="1"/>
        <end position="20"/>
    </location>
</feature>
<evidence type="ECO:0000256" key="5">
    <source>
        <dbReference type="ARBA" id="ARBA00022989"/>
    </source>
</evidence>
<keyword evidence="3" id="KW-0813">Transport</keyword>
<comment type="subcellular location">
    <subcellularLocation>
        <location evidence="1">Membrane</location>
        <topology evidence="1">Multi-pass membrane protein</topology>
    </subcellularLocation>
</comment>
<dbReference type="PANTHER" id="PTHR45743">
    <property type="entry name" value="POTASSIUM CHANNEL AKT1"/>
    <property type="match status" value="1"/>
</dbReference>
<dbReference type="PROSITE" id="PS50042">
    <property type="entry name" value="CNMP_BINDING_3"/>
    <property type="match status" value="1"/>
</dbReference>
<dbReference type="EMBL" id="CAICTM010001493">
    <property type="protein sequence ID" value="CAB9524106.1"/>
    <property type="molecule type" value="Genomic_DNA"/>
</dbReference>
<dbReference type="InterPro" id="IPR018490">
    <property type="entry name" value="cNMP-bd_dom_sf"/>
</dbReference>
<evidence type="ECO:0000259" key="12">
    <source>
        <dbReference type="PROSITE" id="PS50042"/>
    </source>
</evidence>